<dbReference type="AlphaFoldDB" id="A0A5B8UP25"/>
<sequence length="32" mass="3984">MQVVILMEYLGVKNFRFSLSWPRIFPKERKRN</sequence>
<dbReference type="Proteomes" id="UP000321204">
    <property type="component" value="Chromosome"/>
</dbReference>
<dbReference type="GO" id="GO:0005975">
    <property type="term" value="P:carbohydrate metabolic process"/>
    <property type="evidence" value="ECO:0007669"/>
    <property type="project" value="InterPro"/>
</dbReference>
<evidence type="ECO:0000313" key="2">
    <source>
        <dbReference type="Proteomes" id="UP000321204"/>
    </source>
</evidence>
<protein>
    <submittedName>
        <fullName evidence="1">Family 1 glycosylhydrolase</fullName>
    </submittedName>
</protein>
<dbReference type="GO" id="GO:0004553">
    <property type="term" value="F:hydrolase activity, hydrolyzing O-glycosyl compounds"/>
    <property type="evidence" value="ECO:0007669"/>
    <property type="project" value="InterPro"/>
</dbReference>
<organism evidence="1 2">
    <name type="scientific">Flavisolibacter ginsenosidimutans</name>
    <dbReference type="NCBI Taxonomy" id="661481"/>
    <lineage>
        <taxon>Bacteria</taxon>
        <taxon>Pseudomonadati</taxon>
        <taxon>Bacteroidota</taxon>
        <taxon>Chitinophagia</taxon>
        <taxon>Chitinophagales</taxon>
        <taxon>Chitinophagaceae</taxon>
        <taxon>Flavisolibacter</taxon>
    </lineage>
</organism>
<gene>
    <name evidence="1" type="ORF">FSB75_05165</name>
</gene>
<dbReference type="InterPro" id="IPR017853">
    <property type="entry name" value="GH"/>
</dbReference>
<dbReference type="InterPro" id="IPR001360">
    <property type="entry name" value="Glyco_hydro_1"/>
</dbReference>
<dbReference type="OrthoDB" id="9765195at2"/>
<evidence type="ECO:0000313" key="1">
    <source>
        <dbReference type="EMBL" id="QEC58441.1"/>
    </source>
</evidence>
<proteinExistence type="predicted"/>
<name>A0A5B8UP25_9BACT</name>
<reference evidence="1 2" key="1">
    <citation type="journal article" date="2015" name="Int. J. Syst. Evol. Microbiol.">
        <title>Flavisolibacter ginsenosidimutans sp. nov., with ginsenoside-converting activity isolated from soil used for cultivating ginseng.</title>
        <authorList>
            <person name="Zhao Y."/>
            <person name="Liu Q."/>
            <person name="Kang M.S."/>
            <person name="Jin F."/>
            <person name="Yu H."/>
            <person name="Im W.T."/>
        </authorList>
    </citation>
    <scope>NUCLEOTIDE SEQUENCE [LARGE SCALE GENOMIC DNA]</scope>
    <source>
        <strain evidence="1 2">Gsoil 636</strain>
    </source>
</reference>
<keyword evidence="2" id="KW-1185">Reference proteome</keyword>
<accession>A0A5B8UP25</accession>
<dbReference type="SUPFAM" id="SSF51445">
    <property type="entry name" value="(Trans)glycosidases"/>
    <property type="match status" value="1"/>
</dbReference>
<dbReference type="Pfam" id="PF00232">
    <property type="entry name" value="Glyco_hydro_1"/>
    <property type="match status" value="1"/>
</dbReference>
<dbReference type="EMBL" id="CP042433">
    <property type="protein sequence ID" value="QEC58441.1"/>
    <property type="molecule type" value="Genomic_DNA"/>
</dbReference>
<keyword evidence="1" id="KW-0378">Hydrolase</keyword>
<dbReference type="Gene3D" id="3.20.20.80">
    <property type="entry name" value="Glycosidases"/>
    <property type="match status" value="1"/>
</dbReference>
<dbReference type="KEGG" id="fgg:FSB75_05165"/>